<feature type="domain" description="NfeD-like C-terminal" evidence="5">
    <location>
        <begin position="102"/>
        <end position="152"/>
    </location>
</feature>
<accession>A0A951MA08</accession>
<dbReference type="InterPro" id="IPR002810">
    <property type="entry name" value="NfeD-like_C"/>
</dbReference>
<evidence type="ECO:0000313" key="6">
    <source>
        <dbReference type="EMBL" id="MBW3466314.1"/>
    </source>
</evidence>
<evidence type="ECO:0000256" key="3">
    <source>
        <dbReference type="ARBA" id="ARBA00023136"/>
    </source>
</evidence>
<gene>
    <name evidence="6" type="ORF">EGN73_00610</name>
</gene>
<dbReference type="AlphaFoldDB" id="A0A951MA08"/>
<dbReference type="PANTHER" id="PTHR33507">
    <property type="entry name" value="INNER MEMBRANE PROTEIN YBBJ"/>
    <property type="match status" value="1"/>
</dbReference>
<dbReference type="GO" id="GO:0005886">
    <property type="term" value="C:plasma membrane"/>
    <property type="evidence" value="ECO:0007669"/>
    <property type="project" value="TreeGrafter"/>
</dbReference>
<sequence>MTWFILISLILVGVILVLTEIIFVPGTTLIGILGLLFSVAGIYYGFLAFGNELGWWILATTFTVNFALLFYGFHSGVWTKFALKDAITSRSFDDRLLGLEKGQEGKAVSDIKPIGKAEFGDLIYEVKSDSGFIRVGSTVFITKLEDNKIIVKS</sequence>
<name>A0A951MA08_9BACT</name>
<dbReference type="Proteomes" id="UP000727490">
    <property type="component" value="Unassembled WGS sequence"/>
</dbReference>
<keyword evidence="1 4" id="KW-0812">Transmembrane</keyword>
<dbReference type="InterPro" id="IPR052165">
    <property type="entry name" value="Membrane_assoc_protease"/>
</dbReference>
<feature type="transmembrane region" description="Helical" evidence="4">
    <location>
        <begin position="53"/>
        <end position="73"/>
    </location>
</feature>
<dbReference type="Pfam" id="PF01957">
    <property type="entry name" value="NfeD"/>
    <property type="match status" value="1"/>
</dbReference>
<evidence type="ECO:0000256" key="2">
    <source>
        <dbReference type="ARBA" id="ARBA00022989"/>
    </source>
</evidence>
<reference evidence="6 7" key="1">
    <citation type="journal article" date="2020" name="Syst. Appl. Microbiol.">
        <title>Arthrospiribacter ruber gen. nov., sp. nov., a novel bacterium isolated from Arthrospira cultures.</title>
        <authorList>
            <person name="Waleron M."/>
            <person name="Misztak A."/>
            <person name="Waleron M.M."/>
            <person name="Furmaniak M."/>
            <person name="Mrozik A."/>
            <person name="Waleron K."/>
        </authorList>
    </citation>
    <scope>NUCLEOTIDE SEQUENCE [LARGE SCALE GENOMIC DNA]</scope>
    <source>
        <strain evidence="6 7">DPMB0001</strain>
    </source>
</reference>
<feature type="transmembrane region" description="Helical" evidence="4">
    <location>
        <begin position="29"/>
        <end position="47"/>
    </location>
</feature>
<evidence type="ECO:0000259" key="5">
    <source>
        <dbReference type="Pfam" id="PF01957"/>
    </source>
</evidence>
<keyword evidence="7" id="KW-1185">Reference proteome</keyword>
<dbReference type="EMBL" id="RPHB01000001">
    <property type="protein sequence ID" value="MBW3466314.1"/>
    <property type="molecule type" value="Genomic_DNA"/>
</dbReference>
<keyword evidence="3 4" id="KW-0472">Membrane</keyword>
<organism evidence="6 7">
    <name type="scientific">Arthrospiribacter ruber</name>
    <dbReference type="NCBI Taxonomy" id="2487934"/>
    <lineage>
        <taxon>Bacteria</taxon>
        <taxon>Pseudomonadati</taxon>
        <taxon>Bacteroidota</taxon>
        <taxon>Cytophagia</taxon>
        <taxon>Cytophagales</taxon>
        <taxon>Cyclobacteriaceae</taxon>
        <taxon>Arthrospiribacter</taxon>
    </lineage>
</organism>
<protein>
    <submittedName>
        <fullName evidence="6">Nodulation protein NfeD</fullName>
    </submittedName>
</protein>
<feature type="transmembrane region" description="Helical" evidence="4">
    <location>
        <begin position="6"/>
        <end position="24"/>
    </location>
</feature>
<evidence type="ECO:0000313" key="7">
    <source>
        <dbReference type="Proteomes" id="UP000727490"/>
    </source>
</evidence>
<keyword evidence="2 4" id="KW-1133">Transmembrane helix</keyword>
<evidence type="ECO:0000256" key="4">
    <source>
        <dbReference type="SAM" id="Phobius"/>
    </source>
</evidence>
<proteinExistence type="predicted"/>
<dbReference type="RefSeq" id="WP_219286099.1">
    <property type="nucleotide sequence ID" value="NZ_RPHB01000001.1"/>
</dbReference>
<dbReference type="PANTHER" id="PTHR33507:SF3">
    <property type="entry name" value="INNER MEMBRANE PROTEIN YBBJ"/>
    <property type="match status" value="1"/>
</dbReference>
<evidence type="ECO:0000256" key="1">
    <source>
        <dbReference type="ARBA" id="ARBA00022692"/>
    </source>
</evidence>
<comment type="caution">
    <text evidence="6">The sequence shown here is derived from an EMBL/GenBank/DDBJ whole genome shotgun (WGS) entry which is preliminary data.</text>
</comment>